<evidence type="ECO:0000256" key="12">
    <source>
        <dbReference type="ARBA" id="ARBA00048696"/>
    </source>
</evidence>
<dbReference type="Gene3D" id="3.30.460.10">
    <property type="entry name" value="Beta Polymerase, domain 2"/>
    <property type="match status" value="1"/>
</dbReference>
<dbReference type="InterPro" id="IPR002934">
    <property type="entry name" value="Polymerase_NTP_transf_dom"/>
</dbReference>
<dbReference type="GO" id="GO:0046872">
    <property type="term" value="F:metal ion binding"/>
    <property type="evidence" value="ECO:0007669"/>
    <property type="project" value="UniProtKB-KW"/>
</dbReference>
<dbReference type="EMBL" id="CP009515">
    <property type="protein sequence ID" value="AKB74610.1"/>
    <property type="molecule type" value="Genomic_DNA"/>
</dbReference>
<dbReference type="GO" id="GO:0005524">
    <property type="term" value="F:ATP binding"/>
    <property type="evidence" value="ECO:0007669"/>
    <property type="project" value="UniProtKB-KW"/>
</dbReference>
<feature type="domain" description="Polymerase nucleotidyl transferase" evidence="13">
    <location>
        <begin position="23"/>
        <end position="106"/>
    </location>
</feature>
<keyword evidence="4" id="KW-0548">Nucleotidyltransferase</keyword>
<evidence type="ECO:0000313" key="14">
    <source>
        <dbReference type="EMBL" id="AKB74610.1"/>
    </source>
</evidence>
<evidence type="ECO:0000256" key="5">
    <source>
        <dbReference type="ARBA" id="ARBA00022723"/>
    </source>
</evidence>
<dbReference type="InterPro" id="IPR043519">
    <property type="entry name" value="NT_sf"/>
</dbReference>
<proteinExistence type="inferred from homology"/>
<dbReference type="PANTHER" id="PTHR33571">
    <property type="entry name" value="SSL8005 PROTEIN"/>
    <property type="match status" value="1"/>
</dbReference>
<evidence type="ECO:0000256" key="2">
    <source>
        <dbReference type="ARBA" id="ARBA00022649"/>
    </source>
</evidence>
<dbReference type="KEGG" id="mls:MSLAZ_1349"/>
<evidence type="ECO:0000256" key="1">
    <source>
        <dbReference type="ARBA" id="ARBA00001946"/>
    </source>
</evidence>
<gene>
    <name evidence="14" type="ORF">MSLAZ_1349</name>
</gene>
<evidence type="ECO:0000256" key="9">
    <source>
        <dbReference type="ARBA" id="ARBA00034531"/>
    </source>
</evidence>
<dbReference type="Proteomes" id="UP000033072">
    <property type="component" value="Chromosome"/>
</dbReference>
<evidence type="ECO:0000259" key="13">
    <source>
        <dbReference type="Pfam" id="PF01909"/>
    </source>
</evidence>
<dbReference type="GeneID" id="24806095"/>
<comment type="cofactor">
    <cofactor evidence="1">
        <name>Mg(2+)</name>
        <dbReference type="ChEBI" id="CHEBI:18420"/>
    </cofactor>
</comment>
<evidence type="ECO:0000256" key="4">
    <source>
        <dbReference type="ARBA" id="ARBA00022695"/>
    </source>
</evidence>
<keyword evidence="8" id="KW-0460">Magnesium</keyword>
<accession>A0A0E3WR89</accession>
<dbReference type="PANTHER" id="PTHR33571:SF19">
    <property type="entry name" value="PROTEIN ADENYLYLTRANSFERASE MJ0128-RELATED"/>
    <property type="match status" value="1"/>
</dbReference>
<dbReference type="HOGENOM" id="CLU_130257_10_1_2"/>
<dbReference type="Pfam" id="PF01909">
    <property type="entry name" value="NTP_transf_2"/>
    <property type="match status" value="1"/>
</dbReference>
<evidence type="ECO:0000256" key="7">
    <source>
        <dbReference type="ARBA" id="ARBA00022840"/>
    </source>
</evidence>
<dbReference type="InterPro" id="IPR052038">
    <property type="entry name" value="Type-VII_TA_antitoxin"/>
</dbReference>
<evidence type="ECO:0000256" key="6">
    <source>
        <dbReference type="ARBA" id="ARBA00022741"/>
    </source>
</evidence>
<keyword evidence="6" id="KW-0547">Nucleotide-binding</keyword>
<comment type="similarity">
    <text evidence="10">Belongs to the MntA antitoxin family.</text>
</comment>
<organism evidence="14 15">
    <name type="scientific">Methanosarcina lacustris Z-7289</name>
    <dbReference type="NCBI Taxonomy" id="1434111"/>
    <lineage>
        <taxon>Archaea</taxon>
        <taxon>Methanobacteriati</taxon>
        <taxon>Methanobacteriota</taxon>
        <taxon>Stenosarchaea group</taxon>
        <taxon>Methanomicrobia</taxon>
        <taxon>Methanosarcinales</taxon>
        <taxon>Methanosarcinaceae</taxon>
        <taxon>Methanosarcina</taxon>
    </lineage>
</organism>
<keyword evidence="15" id="KW-1185">Reference proteome</keyword>
<dbReference type="PATRIC" id="fig|1434111.4.peg.1764"/>
<evidence type="ECO:0000256" key="11">
    <source>
        <dbReference type="ARBA" id="ARBA00047518"/>
    </source>
</evidence>
<keyword evidence="3 14" id="KW-0808">Transferase</keyword>
<dbReference type="EC" id="2.7.7.108" evidence="9"/>
<dbReference type="GO" id="GO:0070733">
    <property type="term" value="F:AMPylase activity"/>
    <property type="evidence" value="ECO:0007669"/>
    <property type="project" value="UniProtKB-EC"/>
</dbReference>
<dbReference type="SUPFAM" id="SSF81301">
    <property type="entry name" value="Nucleotidyltransferase"/>
    <property type="match status" value="1"/>
</dbReference>
<comment type="catalytic activity">
    <reaction evidence="12">
        <text>L-tyrosyl-[protein] + ATP = O-(5'-adenylyl)-L-tyrosyl-[protein] + diphosphate</text>
        <dbReference type="Rhea" id="RHEA:54288"/>
        <dbReference type="Rhea" id="RHEA-COMP:10136"/>
        <dbReference type="Rhea" id="RHEA-COMP:13846"/>
        <dbReference type="ChEBI" id="CHEBI:30616"/>
        <dbReference type="ChEBI" id="CHEBI:33019"/>
        <dbReference type="ChEBI" id="CHEBI:46858"/>
        <dbReference type="ChEBI" id="CHEBI:83624"/>
        <dbReference type="EC" id="2.7.7.108"/>
    </reaction>
</comment>
<dbReference type="RefSeq" id="WP_232308745.1">
    <property type="nucleotide sequence ID" value="NZ_CP009515.1"/>
</dbReference>
<evidence type="ECO:0000256" key="3">
    <source>
        <dbReference type="ARBA" id="ARBA00022679"/>
    </source>
</evidence>
<evidence type="ECO:0000256" key="8">
    <source>
        <dbReference type="ARBA" id="ARBA00022842"/>
    </source>
</evidence>
<evidence type="ECO:0000256" key="10">
    <source>
        <dbReference type="ARBA" id="ARBA00038276"/>
    </source>
</evidence>
<keyword evidence="2" id="KW-1277">Toxin-antitoxin system</keyword>
<dbReference type="STRING" id="1434111.MSLAZ_1349"/>
<comment type="catalytic activity">
    <reaction evidence="11">
        <text>O-(5'-adenylyl)-L-tyrosyl-[protein] + ATP = O-[5'-(adenylyl-(5'-&gt;3')-adenylyl)]-L-tyrosyl-[protein] + diphosphate</text>
        <dbReference type="Rhea" id="RHEA:66528"/>
        <dbReference type="Rhea" id="RHEA-COMP:13846"/>
        <dbReference type="Rhea" id="RHEA-COMP:17046"/>
        <dbReference type="ChEBI" id="CHEBI:30616"/>
        <dbReference type="ChEBI" id="CHEBI:33019"/>
        <dbReference type="ChEBI" id="CHEBI:83624"/>
        <dbReference type="ChEBI" id="CHEBI:167160"/>
    </reaction>
</comment>
<keyword evidence="7" id="KW-0067">ATP-binding</keyword>
<sequence>MEEGKRIMPAQQLRDSDYFIRILRQHLPELKEKYSVSYLGVFGSYVRGEQTGDSDLDVLVEFDEAPGLLKYIELEYYLSDLLGLKVDLVTRTGLKPNIGKHILNEVVSL</sequence>
<keyword evidence="5" id="KW-0479">Metal-binding</keyword>
<dbReference type="CDD" id="cd05403">
    <property type="entry name" value="NT_KNTase_like"/>
    <property type="match status" value="1"/>
</dbReference>
<evidence type="ECO:0000313" key="15">
    <source>
        <dbReference type="Proteomes" id="UP000033072"/>
    </source>
</evidence>
<dbReference type="AlphaFoldDB" id="A0A0E3WR89"/>
<protein>
    <recommendedName>
        <fullName evidence="9">protein adenylyltransferase</fullName>
        <ecNumber evidence="9">2.7.7.108</ecNumber>
    </recommendedName>
</protein>
<reference evidence="14 15" key="1">
    <citation type="submission" date="2014-07" db="EMBL/GenBank/DDBJ databases">
        <title>Methanogenic archaea and the global carbon cycle.</title>
        <authorList>
            <person name="Henriksen J.R."/>
            <person name="Luke J."/>
            <person name="Reinhart S."/>
            <person name="Benedict M.N."/>
            <person name="Youngblut N.D."/>
            <person name="Metcalf M.E."/>
            <person name="Whitaker R.J."/>
            <person name="Metcalf W.W."/>
        </authorList>
    </citation>
    <scope>NUCLEOTIDE SEQUENCE [LARGE SCALE GENOMIC DNA]</scope>
    <source>
        <strain evidence="14 15">Z-7289</strain>
    </source>
</reference>
<name>A0A0E3WR89_9EURY</name>